<keyword evidence="1" id="KW-0812">Transmembrane</keyword>
<keyword evidence="1" id="KW-1133">Transmembrane helix</keyword>
<reference evidence="2" key="1">
    <citation type="journal article" date="2012" name="Mol. Phylogenet. Evol.">
        <title>Phylogeny and historical biogeography of ancient assassin spiders (Araneae: Archaeidae) in the Australian mesic zone: Evidence for Miocene speciation within Tertiary refugia.</title>
        <authorList>
            <person name="Rix M.G."/>
            <person name="Harvey M.S."/>
        </authorList>
    </citation>
    <scope>NUCLEOTIDE SEQUENCE</scope>
</reference>
<feature type="transmembrane region" description="Helical" evidence="1">
    <location>
        <begin position="6"/>
        <end position="29"/>
    </location>
</feature>
<gene>
    <name evidence="2" type="primary">ATP8</name>
</gene>
<sequence length="50" mass="6255">MPQLSPLMWIFSTIMIIMIMMMMNVLFFLKNSFINIYSFKYGFNNKKWYW</sequence>
<accession>H2E3M0</accession>
<proteinExistence type="predicted"/>
<protein>
    <submittedName>
        <fullName evidence="2">ATP synthase F0 subunit 8</fullName>
    </submittedName>
</protein>
<name>H2E3M0_9ARAC</name>
<dbReference type="EMBL" id="JN715993">
    <property type="protein sequence ID" value="AEX88782.1"/>
    <property type="molecule type" value="Genomic_DNA"/>
</dbReference>
<keyword evidence="1" id="KW-0472">Membrane</keyword>
<geneLocation type="mitochondrion" evidence="2"/>
<evidence type="ECO:0000256" key="1">
    <source>
        <dbReference type="SAM" id="Phobius"/>
    </source>
</evidence>
<keyword evidence="2" id="KW-0496">Mitochondrion</keyword>
<evidence type="ECO:0000313" key="2">
    <source>
        <dbReference type="EMBL" id="AEX88782.1"/>
    </source>
</evidence>
<organism evidence="2">
    <name type="scientific">Tarlina smithersi</name>
    <dbReference type="NCBI Taxonomy" id="1028202"/>
    <lineage>
        <taxon>Eukaryota</taxon>
        <taxon>Metazoa</taxon>
        <taxon>Ecdysozoa</taxon>
        <taxon>Arthropoda</taxon>
        <taxon>Chelicerata</taxon>
        <taxon>Arachnida</taxon>
        <taxon>Araneae</taxon>
        <taxon>Araneomorphae</taxon>
        <taxon>Gradungulidae</taxon>
        <taxon>Tarlina</taxon>
    </lineage>
</organism>
<dbReference type="AlphaFoldDB" id="H2E3M0"/>